<gene>
    <name evidence="1" type="ORF">RDB_LOCUS72346</name>
</gene>
<dbReference type="InterPro" id="IPR041078">
    <property type="entry name" value="Plavaka"/>
</dbReference>
<accession>A0A8H3CBL3</accession>
<dbReference type="AlphaFoldDB" id="A0A8H3CBL3"/>
<name>A0A8H3CBL3_9AGAM</name>
<dbReference type="Pfam" id="PF18759">
    <property type="entry name" value="Plavaka"/>
    <property type="match status" value="1"/>
</dbReference>
<protein>
    <submittedName>
        <fullName evidence="1">Uncharacterized protein</fullName>
    </submittedName>
</protein>
<organism evidence="1 2">
    <name type="scientific">Rhizoctonia solani</name>
    <dbReference type="NCBI Taxonomy" id="456999"/>
    <lineage>
        <taxon>Eukaryota</taxon>
        <taxon>Fungi</taxon>
        <taxon>Dikarya</taxon>
        <taxon>Basidiomycota</taxon>
        <taxon>Agaricomycotina</taxon>
        <taxon>Agaricomycetes</taxon>
        <taxon>Cantharellales</taxon>
        <taxon>Ceratobasidiaceae</taxon>
        <taxon>Rhizoctonia</taxon>
    </lineage>
</organism>
<comment type="caution">
    <text evidence="1">The sequence shown here is derived from an EMBL/GenBank/DDBJ whole genome shotgun (WGS) entry which is preliminary data.</text>
</comment>
<evidence type="ECO:0000313" key="1">
    <source>
        <dbReference type="EMBL" id="CAE6478892.1"/>
    </source>
</evidence>
<dbReference type="EMBL" id="CAJMWZ010003786">
    <property type="protein sequence ID" value="CAE6478892.1"/>
    <property type="molecule type" value="Genomic_DNA"/>
</dbReference>
<reference evidence="1" key="1">
    <citation type="submission" date="2021-01" db="EMBL/GenBank/DDBJ databases">
        <authorList>
            <person name="Kaushik A."/>
        </authorList>
    </citation>
    <scope>NUCLEOTIDE SEQUENCE</scope>
    <source>
        <strain evidence="1">Type strain: AG8-Rh-89/</strain>
    </source>
</reference>
<proteinExistence type="predicted"/>
<dbReference type="Proteomes" id="UP000663850">
    <property type="component" value="Unassembled WGS sequence"/>
</dbReference>
<evidence type="ECO:0000313" key="2">
    <source>
        <dbReference type="Proteomes" id="UP000663850"/>
    </source>
</evidence>
<sequence length="133" mass="15026">MRPIGDWDTGLQHVLAKHPSFNRASNLCNMIENNLPGMGGPDWFCQKINPDDFPDAKHEDLVLWLRNLEDCADYLIGRPDLSGEIIFSPEVIFADDDQIQIINEMPTGQRWHEILVCASPLVPKVHPIILTGL</sequence>